<evidence type="ECO:0000313" key="2">
    <source>
        <dbReference type="EnsemblMetazoa" id="G4015.1:cds"/>
    </source>
</evidence>
<dbReference type="PANTHER" id="PTHR31751">
    <property type="entry name" value="SI:CH211-108C17.2-RELATED-RELATED"/>
    <property type="match status" value="1"/>
</dbReference>
<dbReference type="PANTHER" id="PTHR31751:SF42">
    <property type="entry name" value="PROTEIN CBG10204"/>
    <property type="match status" value="1"/>
</dbReference>
<protein>
    <submittedName>
        <fullName evidence="2">Uncharacterized protein</fullName>
    </submittedName>
</protein>
<organism evidence="2 3">
    <name type="scientific">Magallana gigas</name>
    <name type="common">Pacific oyster</name>
    <name type="synonym">Crassostrea gigas</name>
    <dbReference type="NCBI Taxonomy" id="29159"/>
    <lineage>
        <taxon>Eukaryota</taxon>
        <taxon>Metazoa</taxon>
        <taxon>Spiralia</taxon>
        <taxon>Lophotrochozoa</taxon>
        <taxon>Mollusca</taxon>
        <taxon>Bivalvia</taxon>
        <taxon>Autobranchia</taxon>
        <taxon>Pteriomorphia</taxon>
        <taxon>Ostreida</taxon>
        <taxon>Ostreoidea</taxon>
        <taxon>Ostreidae</taxon>
        <taxon>Magallana</taxon>
    </lineage>
</organism>
<feature type="region of interest" description="Disordered" evidence="1">
    <location>
        <begin position="18"/>
        <end position="41"/>
    </location>
</feature>
<name>A0A8W8N2L2_MAGGI</name>
<proteinExistence type="predicted"/>
<dbReference type="EnsemblMetazoa" id="G4015.1">
    <property type="protein sequence ID" value="G4015.1:cds"/>
    <property type="gene ID" value="G4015"/>
</dbReference>
<evidence type="ECO:0000256" key="1">
    <source>
        <dbReference type="SAM" id="MobiDB-lite"/>
    </source>
</evidence>
<evidence type="ECO:0000313" key="3">
    <source>
        <dbReference type="Proteomes" id="UP000005408"/>
    </source>
</evidence>
<feature type="compositionally biased region" description="Acidic residues" evidence="1">
    <location>
        <begin position="18"/>
        <end position="36"/>
    </location>
</feature>
<dbReference type="Proteomes" id="UP000005408">
    <property type="component" value="Unassembled WGS sequence"/>
</dbReference>
<reference evidence="2" key="1">
    <citation type="submission" date="2022-08" db="UniProtKB">
        <authorList>
            <consortium name="EnsemblMetazoa"/>
        </authorList>
    </citation>
    <scope>IDENTIFICATION</scope>
    <source>
        <strain evidence="2">05x7-T-G4-1.051#20</strain>
    </source>
</reference>
<sequence>MEPTIDLGYKLLKSIQDEVEDPDESFQSIESDDTDGSDLGNDRERKFLVYEGQLMDLFGNCPSCAQPTYGEIQQIKGSFITITQDCGFCAFQRTWSSQPFIGSIPAGNFELSCALLFSGSLPSKATRMFQFLNMTSISYRTFMYHQQCYLHPVVIEVWRDQQASYMQEAQNSGRHVHLGGDGRADTPGHCAKFGSYTLMDLEKNMVVDLQLIQSNEVHGSCHMEKEGLIRGINYFEQNGVPIGQIVTDRHLQVAKWLRENLPETTHNIDVWHVAKGLKKKLLALSKEKECEDLRDWIKSLVNHLYWVPSSTQEDEDDELKWEKWTSITNHIQNIHDGHGEQFQQCEHGDLDPTTRRKRWLRPGTKVMEKLELIVNSRQMKRDIPMLSPSFQTSSLEAYHSIINQFAPKMYKFSYFGMQSRLTLAALHYNENSEKAQAATREGNLQYSIVFPKQKKGEFTVKKVKTRSTYDYVAVLMDSAKSRARDTKMPHCDDRKKMQ</sequence>
<accession>A0A8W8N2L2</accession>
<dbReference type="AlphaFoldDB" id="A0A8W8N2L2"/>
<keyword evidence="3" id="KW-1185">Reference proteome</keyword>